<dbReference type="PANTHER" id="PTHR43792:SF9">
    <property type="entry name" value="RIBOSOMAL-PROTEIN-ALANINE ACETYLTRANSFERASE"/>
    <property type="match status" value="1"/>
</dbReference>
<dbReference type="PROSITE" id="PS51186">
    <property type="entry name" value="GNAT"/>
    <property type="match status" value="1"/>
</dbReference>
<gene>
    <name evidence="2" type="ORF">DFR56_10469</name>
</gene>
<keyword evidence="3" id="KW-1185">Reference proteome</keyword>
<protein>
    <submittedName>
        <fullName evidence="2">Ribosomal-protein-alanine N-acetyltransferase</fullName>
    </submittedName>
</protein>
<keyword evidence="2" id="KW-0808">Transferase</keyword>
<name>A0A2V3W4C5_9BACI</name>
<evidence type="ECO:0000259" key="1">
    <source>
        <dbReference type="PROSITE" id="PS51186"/>
    </source>
</evidence>
<accession>A0A2V3W4C5</accession>
<dbReference type="InterPro" id="IPR016181">
    <property type="entry name" value="Acyl_CoA_acyltransferase"/>
</dbReference>
<dbReference type="AlphaFoldDB" id="A0A2V3W4C5"/>
<dbReference type="Gene3D" id="3.40.630.30">
    <property type="match status" value="1"/>
</dbReference>
<dbReference type="InterPro" id="IPR000182">
    <property type="entry name" value="GNAT_dom"/>
</dbReference>
<dbReference type="Pfam" id="PF13302">
    <property type="entry name" value="Acetyltransf_3"/>
    <property type="match status" value="1"/>
</dbReference>
<dbReference type="Proteomes" id="UP000247978">
    <property type="component" value="Unassembled WGS sequence"/>
</dbReference>
<dbReference type="OrthoDB" id="9785602at2"/>
<dbReference type="SUPFAM" id="SSF55729">
    <property type="entry name" value="Acyl-CoA N-acyltransferases (Nat)"/>
    <property type="match status" value="1"/>
</dbReference>
<organism evidence="2 3">
    <name type="scientific">Pseudogracilibacillus auburnensis</name>
    <dbReference type="NCBI Taxonomy" id="1494959"/>
    <lineage>
        <taxon>Bacteria</taxon>
        <taxon>Bacillati</taxon>
        <taxon>Bacillota</taxon>
        <taxon>Bacilli</taxon>
        <taxon>Bacillales</taxon>
        <taxon>Bacillaceae</taxon>
        <taxon>Pseudogracilibacillus</taxon>
    </lineage>
</organism>
<dbReference type="InterPro" id="IPR051531">
    <property type="entry name" value="N-acetyltransferase"/>
</dbReference>
<sequence length="189" mass="22254">MKSSLYFPTSFPCIHTKRLQLRKVEFSDVADVHAYLSDDEVRKYMGIHAHKTIEETRKEIEWYNEIFHHQTGIRWGISMKNDSTIIGSCGFLNISSSNVRAEIGYELHKAYWNKGIMSEVFEAIIQYGFEKMNLNRIEALIEPENISSVKLVEKYQFVQEGLLRQYEFGAGKYDDLYMFSLLKREYEHS</sequence>
<feature type="domain" description="N-acetyltransferase" evidence="1">
    <location>
        <begin position="19"/>
        <end position="183"/>
    </location>
</feature>
<comment type="caution">
    <text evidence="2">The sequence shown here is derived from an EMBL/GenBank/DDBJ whole genome shotgun (WGS) entry which is preliminary data.</text>
</comment>
<reference evidence="2 3" key="1">
    <citation type="submission" date="2018-05" db="EMBL/GenBank/DDBJ databases">
        <title>Genomic Encyclopedia of Type Strains, Phase IV (KMG-IV): sequencing the most valuable type-strain genomes for metagenomic binning, comparative biology and taxonomic classification.</title>
        <authorList>
            <person name="Goeker M."/>
        </authorList>
    </citation>
    <scope>NUCLEOTIDE SEQUENCE [LARGE SCALE GENOMIC DNA]</scope>
    <source>
        <strain evidence="2 3">DSM 28556</strain>
    </source>
</reference>
<evidence type="ECO:0000313" key="3">
    <source>
        <dbReference type="Proteomes" id="UP000247978"/>
    </source>
</evidence>
<proteinExistence type="predicted"/>
<dbReference type="GO" id="GO:0008999">
    <property type="term" value="F:protein-N-terminal-alanine acetyltransferase activity"/>
    <property type="evidence" value="ECO:0007669"/>
    <property type="project" value="TreeGrafter"/>
</dbReference>
<dbReference type="RefSeq" id="WP_110394752.1">
    <property type="nucleotide sequence ID" value="NZ_JBHUHB010000001.1"/>
</dbReference>
<dbReference type="PANTHER" id="PTHR43792">
    <property type="entry name" value="GNAT FAMILY, PUTATIVE (AFU_ORTHOLOGUE AFUA_3G00765)-RELATED-RELATED"/>
    <property type="match status" value="1"/>
</dbReference>
<dbReference type="EMBL" id="QJJQ01000004">
    <property type="protein sequence ID" value="PXW87921.1"/>
    <property type="molecule type" value="Genomic_DNA"/>
</dbReference>
<dbReference type="GO" id="GO:0005737">
    <property type="term" value="C:cytoplasm"/>
    <property type="evidence" value="ECO:0007669"/>
    <property type="project" value="TreeGrafter"/>
</dbReference>
<evidence type="ECO:0000313" key="2">
    <source>
        <dbReference type="EMBL" id="PXW87921.1"/>
    </source>
</evidence>